<evidence type="ECO:0000256" key="9">
    <source>
        <dbReference type="ARBA" id="ARBA00023150"/>
    </source>
</evidence>
<dbReference type="EC" id="2.10.1.1" evidence="11"/>
<dbReference type="NCBIfam" id="TIGR00177">
    <property type="entry name" value="molyb_syn"/>
    <property type="match status" value="1"/>
</dbReference>
<protein>
    <recommendedName>
        <fullName evidence="11">Molybdopterin molybdenumtransferase</fullName>
        <ecNumber evidence="11">2.10.1.1</ecNumber>
    </recommendedName>
</protein>
<comment type="catalytic activity">
    <reaction evidence="10">
        <text>adenylyl-molybdopterin + molybdate = Mo-molybdopterin + AMP + H(+)</text>
        <dbReference type="Rhea" id="RHEA:35047"/>
        <dbReference type="ChEBI" id="CHEBI:15378"/>
        <dbReference type="ChEBI" id="CHEBI:36264"/>
        <dbReference type="ChEBI" id="CHEBI:62727"/>
        <dbReference type="ChEBI" id="CHEBI:71302"/>
        <dbReference type="ChEBI" id="CHEBI:456215"/>
        <dbReference type="EC" id="2.10.1.1"/>
    </reaction>
</comment>
<dbReference type="InterPro" id="IPR038987">
    <property type="entry name" value="MoeA-like"/>
</dbReference>
<evidence type="ECO:0000313" key="13">
    <source>
        <dbReference type="EMBL" id="XBO69255.1"/>
    </source>
</evidence>
<dbReference type="InterPro" id="IPR036135">
    <property type="entry name" value="MoeA_linker/N_sf"/>
</dbReference>
<evidence type="ECO:0000256" key="1">
    <source>
        <dbReference type="ARBA" id="ARBA00001946"/>
    </source>
</evidence>
<dbReference type="Pfam" id="PF00994">
    <property type="entry name" value="MoCF_biosynth"/>
    <property type="match status" value="1"/>
</dbReference>
<dbReference type="SUPFAM" id="SSF63867">
    <property type="entry name" value="MoeA C-terminal domain-like"/>
    <property type="match status" value="1"/>
</dbReference>
<dbReference type="Pfam" id="PF03454">
    <property type="entry name" value="MoeA_C"/>
    <property type="match status" value="1"/>
</dbReference>
<dbReference type="Gene3D" id="3.90.105.10">
    <property type="entry name" value="Molybdopterin biosynthesis moea protein, domain 2"/>
    <property type="match status" value="1"/>
</dbReference>
<gene>
    <name evidence="13" type="ORF">NFG58_11460</name>
</gene>
<dbReference type="GO" id="GO:0046872">
    <property type="term" value="F:metal ion binding"/>
    <property type="evidence" value="ECO:0007669"/>
    <property type="project" value="UniProtKB-UniRule"/>
</dbReference>
<comment type="pathway">
    <text evidence="3 11">Cofactor biosynthesis; molybdopterin biosynthesis.</text>
</comment>
<keyword evidence="8 11" id="KW-0460">Magnesium</keyword>
<dbReference type="NCBIfam" id="NF045515">
    <property type="entry name" value="Glp_gephyrin"/>
    <property type="match status" value="1"/>
</dbReference>
<dbReference type="Pfam" id="PF03453">
    <property type="entry name" value="MoeA_N"/>
    <property type="match status" value="1"/>
</dbReference>
<dbReference type="AlphaFoldDB" id="A0AAU7KCM2"/>
<evidence type="ECO:0000256" key="4">
    <source>
        <dbReference type="ARBA" id="ARBA00010763"/>
    </source>
</evidence>
<dbReference type="RefSeq" id="WP_348826539.1">
    <property type="nucleotide sequence ID" value="NZ_CP098827.1"/>
</dbReference>
<dbReference type="SMART" id="SM00852">
    <property type="entry name" value="MoCF_biosynth"/>
    <property type="match status" value="1"/>
</dbReference>
<comment type="function">
    <text evidence="2 11">Catalyzes the insertion of molybdate into adenylated molybdopterin with the concomitant release of AMP.</text>
</comment>
<dbReference type="PANTHER" id="PTHR10192:SF31">
    <property type="entry name" value="MOLYBDOPTERIN MOLYBDENUMTRANSFERASE"/>
    <property type="match status" value="1"/>
</dbReference>
<comment type="cofactor">
    <cofactor evidence="1 11">
        <name>Mg(2+)</name>
        <dbReference type="ChEBI" id="CHEBI:18420"/>
    </cofactor>
</comment>
<accession>A0AAU7KCM2</accession>
<keyword evidence="9 11" id="KW-0501">Molybdenum cofactor biosynthesis</keyword>
<name>A0AAU7KCM2_9GAMM</name>
<evidence type="ECO:0000259" key="12">
    <source>
        <dbReference type="SMART" id="SM00852"/>
    </source>
</evidence>
<evidence type="ECO:0000256" key="2">
    <source>
        <dbReference type="ARBA" id="ARBA00002901"/>
    </source>
</evidence>
<dbReference type="GO" id="GO:0005829">
    <property type="term" value="C:cytosol"/>
    <property type="evidence" value="ECO:0007669"/>
    <property type="project" value="TreeGrafter"/>
</dbReference>
<dbReference type="CDD" id="cd00887">
    <property type="entry name" value="MoeA"/>
    <property type="match status" value="1"/>
</dbReference>
<dbReference type="InterPro" id="IPR001453">
    <property type="entry name" value="MoaB/Mog_dom"/>
</dbReference>
<dbReference type="Gene3D" id="2.170.190.11">
    <property type="entry name" value="Molybdopterin biosynthesis moea protein, domain 3"/>
    <property type="match status" value="1"/>
</dbReference>
<dbReference type="Gene3D" id="3.40.980.10">
    <property type="entry name" value="MoaB/Mog-like domain"/>
    <property type="match status" value="1"/>
</dbReference>
<sequence>MTTLSCFDLGERMLGVEEARDALLTLVAGRLAAEKVPLARAHGRVLAEAVEAPFDVPGHTNSAMDGVALNWSTEDPGEVFLQVGEALAGQPFQGRLGDGECIAITTGAPLPPGADTVVMLEQLERDGDRVRVTRVDRVKQGQNVRQAGEDLRAGQVAIAAGRRLEAAALGLLASLGQAEVRVRRRPRVAVFSTGDEVTAPGEARAQAAIYDANRYSLMGLLQEHGAEVIDLGIVADDTDALVEQLADAARTADLVVSSGGVSVGQADHTREAVERLGRLTLWRIAMRPGRPMACGVIGPDETPLLGLPGNPVACMVTCLVFVVPMLAALEGRSPTQPRWKAVAGSAFRSRVGRTDYSRGVFHCDADGTLRVVNTGNQGSGILSSMVSANCLVEIPEDTDSASIDDIVMVFPLFRFS</sequence>
<evidence type="ECO:0000256" key="7">
    <source>
        <dbReference type="ARBA" id="ARBA00022723"/>
    </source>
</evidence>
<dbReference type="InterPro" id="IPR005111">
    <property type="entry name" value="MoeA_C_domain_IV"/>
</dbReference>
<organism evidence="13">
    <name type="scientific">Halomonas sp. RT37</name>
    <dbReference type="NCBI Taxonomy" id="2950872"/>
    <lineage>
        <taxon>Bacteria</taxon>
        <taxon>Pseudomonadati</taxon>
        <taxon>Pseudomonadota</taxon>
        <taxon>Gammaproteobacteria</taxon>
        <taxon>Oceanospirillales</taxon>
        <taxon>Halomonadaceae</taxon>
        <taxon>Halomonas</taxon>
    </lineage>
</organism>
<evidence type="ECO:0000256" key="10">
    <source>
        <dbReference type="ARBA" id="ARBA00047317"/>
    </source>
</evidence>
<reference evidence="13" key="1">
    <citation type="submission" date="2022-06" db="EMBL/GenBank/DDBJ databases">
        <title>A novel DMS-producing enzyme.</title>
        <authorList>
            <person name="Zhang Y."/>
        </authorList>
    </citation>
    <scope>NUCLEOTIDE SEQUENCE</scope>
    <source>
        <strain evidence="13">RT37</strain>
    </source>
</reference>
<dbReference type="PANTHER" id="PTHR10192">
    <property type="entry name" value="MOLYBDOPTERIN BIOSYNTHESIS PROTEIN"/>
    <property type="match status" value="1"/>
</dbReference>
<proteinExistence type="inferred from homology"/>
<dbReference type="Gene3D" id="2.40.340.10">
    <property type="entry name" value="MoeA, C-terminal, domain IV"/>
    <property type="match status" value="1"/>
</dbReference>
<dbReference type="FunFam" id="3.40.980.10:FF:000004">
    <property type="entry name" value="Molybdopterin molybdenumtransferase"/>
    <property type="match status" value="1"/>
</dbReference>
<keyword evidence="5 11" id="KW-0500">Molybdenum</keyword>
<dbReference type="SUPFAM" id="SSF63882">
    <property type="entry name" value="MoeA N-terminal region -like"/>
    <property type="match status" value="1"/>
</dbReference>
<feature type="domain" description="MoaB/Mog" evidence="12">
    <location>
        <begin position="189"/>
        <end position="328"/>
    </location>
</feature>
<keyword evidence="7 11" id="KW-0479">Metal-binding</keyword>
<comment type="similarity">
    <text evidence="4 11">Belongs to the MoeA family.</text>
</comment>
<dbReference type="SUPFAM" id="SSF53218">
    <property type="entry name" value="Molybdenum cofactor biosynthesis proteins"/>
    <property type="match status" value="1"/>
</dbReference>
<dbReference type="EMBL" id="CP098827">
    <property type="protein sequence ID" value="XBO69255.1"/>
    <property type="molecule type" value="Genomic_DNA"/>
</dbReference>
<dbReference type="GO" id="GO:0006777">
    <property type="term" value="P:Mo-molybdopterin cofactor biosynthetic process"/>
    <property type="evidence" value="ECO:0007669"/>
    <property type="project" value="UniProtKB-UniRule"/>
</dbReference>
<evidence type="ECO:0000256" key="5">
    <source>
        <dbReference type="ARBA" id="ARBA00022505"/>
    </source>
</evidence>
<evidence type="ECO:0000256" key="6">
    <source>
        <dbReference type="ARBA" id="ARBA00022679"/>
    </source>
</evidence>
<keyword evidence="6 11" id="KW-0808">Transferase</keyword>
<evidence type="ECO:0000256" key="3">
    <source>
        <dbReference type="ARBA" id="ARBA00005046"/>
    </source>
</evidence>
<dbReference type="InterPro" id="IPR036688">
    <property type="entry name" value="MoeA_C_domain_IV_sf"/>
</dbReference>
<evidence type="ECO:0000256" key="8">
    <source>
        <dbReference type="ARBA" id="ARBA00022842"/>
    </source>
</evidence>
<dbReference type="InterPro" id="IPR005110">
    <property type="entry name" value="MoeA_linker/N"/>
</dbReference>
<evidence type="ECO:0000256" key="11">
    <source>
        <dbReference type="RuleBase" id="RU365090"/>
    </source>
</evidence>
<dbReference type="GO" id="GO:0061599">
    <property type="term" value="F:molybdopterin molybdotransferase activity"/>
    <property type="evidence" value="ECO:0007669"/>
    <property type="project" value="UniProtKB-UniRule"/>
</dbReference>
<dbReference type="InterPro" id="IPR036425">
    <property type="entry name" value="MoaB/Mog-like_dom_sf"/>
</dbReference>